<dbReference type="RefSeq" id="WP_364450068.1">
    <property type="nucleotide sequence ID" value="NZ_JBFARM010000004.1"/>
</dbReference>
<dbReference type="Proteomes" id="UP001552427">
    <property type="component" value="Unassembled WGS sequence"/>
</dbReference>
<dbReference type="PANTHER" id="PTHR34613:SF1">
    <property type="entry name" value="SLL6017 PROTEIN"/>
    <property type="match status" value="1"/>
</dbReference>
<evidence type="ECO:0000313" key="1">
    <source>
        <dbReference type="EMBL" id="MEV4287098.1"/>
    </source>
</evidence>
<gene>
    <name evidence="1" type="ORF">AB0K40_16460</name>
</gene>
<accession>A0ABV3H3K2</accession>
<comment type="caution">
    <text evidence="1">The sequence shown here is derived from an EMBL/GenBank/DDBJ whole genome shotgun (WGS) entry which is preliminary data.</text>
</comment>
<name>A0ABV3H3K2_9ACTN</name>
<dbReference type="EMBL" id="JBFARM010000004">
    <property type="protein sequence ID" value="MEV4287098.1"/>
    <property type="molecule type" value="Genomic_DNA"/>
</dbReference>
<keyword evidence="2" id="KW-1185">Reference proteome</keyword>
<dbReference type="PANTHER" id="PTHR34613">
    <property type="entry name" value="SLL0800 PROTEIN"/>
    <property type="match status" value="1"/>
</dbReference>
<evidence type="ECO:0000313" key="2">
    <source>
        <dbReference type="Proteomes" id="UP001552427"/>
    </source>
</evidence>
<sequence>MSPTQEHEFLLELVRNRPSLVATLLTEMGVPVPAFDEARLESPDFTDCVPTEYRADSVVVLADGKPLSGIVLEVQRAYRDEKTWSWPVYLATLRARLKCPCTLLVFCPDTRVAAKCGRPIDMGHPGWSLRPIVLGPEQVPMITDLERAVAEPELTALSAIVHGPTEEGFKVLQTFHDAHEHLPEELKSYSDLVLSVLPEFVVAKFKEISMAMDINYEPRSKLVREWVDHGITQGITQGVTQGEAKAVLRILERRGLAVPEEARERIHTCEDPELLLAWVDRALTVTSVDELFEEADSDH</sequence>
<proteinExistence type="predicted"/>
<reference evidence="1 2" key="1">
    <citation type="submission" date="2024-06" db="EMBL/GenBank/DDBJ databases">
        <title>The Natural Products Discovery Center: Release of the First 8490 Sequenced Strains for Exploring Actinobacteria Biosynthetic Diversity.</title>
        <authorList>
            <person name="Kalkreuter E."/>
            <person name="Kautsar S.A."/>
            <person name="Yang D."/>
            <person name="Bader C.D."/>
            <person name="Teijaro C.N."/>
            <person name="Fluegel L."/>
            <person name="Davis C.M."/>
            <person name="Simpson J.R."/>
            <person name="Lauterbach L."/>
            <person name="Steele A.D."/>
            <person name="Gui C."/>
            <person name="Meng S."/>
            <person name="Li G."/>
            <person name="Viehrig K."/>
            <person name="Ye F."/>
            <person name="Su P."/>
            <person name="Kiefer A.F."/>
            <person name="Nichols A."/>
            <person name="Cepeda A.J."/>
            <person name="Yan W."/>
            <person name="Fan B."/>
            <person name="Jiang Y."/>
            <person name="Adhikari A."/>
            <person name="Zheng C.-J."/>
            <person name="Schuster L."/>
            <person name="Cowan T.M."/>
            <person name="Smanski M.J."/>
            <person name="Chevrette M.G."/>
            <person name="De Carvalho L.P.S."/>
            <person name="Shen B."/>
        </authorList>
    </citation>
    <scope>NUCLEOTIDE SEQUENCE [LARGE SCALE GENOMIC DNA]</scope>
    <source>
        <strain evidence="1 2">NPDC049574</strain>
    </source>
</reference>
<protein>
    <recommendedName>
        <fullName evidence="3">Rpn family recombination-promoting nuclease/putative transposase</fullName>
    </recommendedName>
</protein>
<evidence type="ECO:0008006" key="3">
    <source>
        <dbReference type="Google" id="ProtNLM"/>
    </source>
</evidence>
<organism evidence="1 2">
    <name type="scientific">Nonomuraea bangladeshensis</name>
    <dbReference type="NCBI Taxonomy" id="404385"/>
    <lineage>
        <taxon>Bacteria</taxon>
        <taxon>Bacillati</taxon>
        <taxon>Actinomycetota</taxon>
        <taxon>Actinomycetes</taxon>
        <taxon>Streptosporangiales</taxon>
        <taxon>Streptosporangiaceae</taxon>
        <taxon>Nonomuraea</taxon>
    </lineage>
</organism>